<dbReference type="PROSITE" id="PS00690">
    <property type="entry name" value="DEAH_ATP_HELICASE"/>
    <property type="match status" value="1"/>
</dbReference>
<dbReference type="Pfam" id="PF21010">
    <property type="entry name" value="HA2_C"/>
    <property type="match status" value="1"/>
</dbReference>
<dbReference type="FunFam" id="1.20.120.1080:FF:000002">
    <property type="entry name" value="Putative ATP-dependent RNA helicase DHX36"/>
    <property type="match status" value="1"/>
</dbReference>
<dbReference type="InterPro" id="IPR011545">
    <property type="entry name" value="DEAD/DEAH_box_helicase_dom"/>
</dbReference>
<dbReference type="SMART" id="SM00847">
    <property type="entry name" value="HA2"/>
    <property type="match status" value="1"/>
</dbReference>
<dbReference type="GO" id="GO:0003723">
    <property type="term" value="F:RNA binding"/>
    <property type="evidence" value="ECO:0007669"/>
    <property type="project" value="UniProtKB-KW"/>
</dbReference>
<dbReference type="SMART" id="SM00487">
    <property type="entry name" value="DEXDc"/>
    <property type="match status" value="1"/>
</dbReference>
<dbReference type="InterPro" id="IPR027417">
    <property type="entry name" value="P-loop_NTPase"/>
</dbReference>
<feature type="non-terminal residue" evidence="11">
    <location>
        <position position="1"/>
    </location>
</feature>
<dbReference type="PROSITE" id="PS51192">
    <property type="entry name" value="HELICASE_ATP_BIND_1"/>
    <property type="match status" value="1"/>
</dbReference>
<dbReference type="Pfam" id="PF07717">
    <property type="entry name" value="OB_NTP_bind"/>
    <property type="match status" value="1"/>
</dbReference>
<dbReference type="InterPro" id="IPR011709">
    <property type="entry name" value="DEAD-box_helicase_OB_fold"/>
</dbReference>
<dbReference type="Gene3D" id="1.20.120.1080">
    <property type="match status" value="1"/>
</dbReference>
<dbReference type="CDD" id="cd17917">
    <property type="entry name" value="DEXHc_RHA-like"/>
    <property type="match status" value="1"/>
</dbReference>
<evidence type="ECO:0000313" key="11">
    <source>
        <dbReference type="EMBL" id="JAC79669.1"/>
    </source>
</evidence>
<evidence type="ECO:0000256" key="8">
    <source>
        <dbReference type="SAM" id="MobiDB-lite"/>
    </source>
</evidence>
<dbReference type="CDD" id="cd18791">
    <property type="entry name" value="SF2_C_RHA"/>
    <property type="match status" value="1"/>
</dbReference>
<keyword evidence="6" id="KW-0694">RNA-binding</keyword>
<dbReference type="EMBL" id="GBEZ01005666">
    <property type="protein sequence ID" value="JAC79669.1"/>
    <property type="molecule type" value="Transcribed_RNA"/>
</dbReference>
<dbReference type="PROSITE" id="PS51194">
    <property type="entry name" value="HELICASE_CTER"/>
    <property type="match status" value="1"/>
</dbReference>
<protein>
    <recommendedName>
        <fullName evidence="1">RNA helicase</fullName>
        <ecNumber evidence="1">3.6.4.13</ecNumber>
    </recommendedName>
</protein>
<dbReference type="Pfam" id="PF04408">
    <property type="entry name" value="WHD_HA2"/>
    <property type="match status" value="1"/>
</dbReference>
<dbReference type="InterPro" id="IPR002464">
    <property type="entry name" value="DNA/RNA_helicase_DEAH_CS"/>
</dbReference>
<evidence type="ECO:0000256" key="4">
    <source>
        <dbReference type="ARBA" id="ARBA00022806"/>
    </source>
</evidence>
<dbReference type="InterPro" id="IPR048333">
    <property type="entry name" value="HA2_WH"/>
</dbReference>
<dbReference type="GO" id="GO:0003724">
    <property type="term" value="F:RNA helicase activity"/>
    <property type="evidence" value="ECO:0007669"/>
    <property type="project" value="UniProtKB-EC"/>
</dbReference>
<dbReference type="GO" id="GO:0016787">
    <property type="term" value="F:hydrolase activity"/>
    <property type="evidence" value="ECO:0007669"/>
    <property type="project" value="UniProtKB-KW"/>
</dbReference>
<evidence type="ECO:0000256" key="6">
    <source>
        <dbReference type="ARBA" id="ARBA00022884"/>
    </source>
</evidence>
<keyword evidence="5" id="KW-0067">ATP-binding</keyword>
<evidence type="ECO:0000256" key="5">
    <source>
        <dbReference type="ARBA" id="ARBA00022840"/>
    </source>
</evidence>
<feature type="region of interest" description="Disordered" evidence="8">
    <location>
        <begin position="125"/>
        <end position="149"/>
    </location>
</feature>
<dbReference type="InterPro" id="IPR014001">
    <property type="entry name" value="Helicase_ATP-bd"/>
</dbReference>
<dbReference type="Pfam" id="PF26026">
    <property type="entry name" value="RNA_hel_CTD"/>
    <property type="match status" value="1"/>
</dbReference>
<dbReference type="SMART" id="SM00490">
    <property type="entry name" value="HELICc"/>
    <property type="match status" value="1"/>
</dbReference>
<dbReference type="InterPro" id="IPR007502">
    <property type="entry name" value="Helicase-assoc_dom"/>
</dbReference>
<dbReference type="Gene3D" id="3.40.50.300">
    <property type="entry name" value="P-loop containing nucleotide triphosphate hydrolases"/>
    <property type="match status" value="2"/>
</dbReference>
<dbReference type="Pfam" id="PF00270">
    <property type="entry name" value="DEAD"/>
    <property type="match status" value="1"/>
</dbReference>
<organism evidence="11">
    <name type="scientific">Tetraselmis sp. GSL018</name>
    <dbReference type="NCBI Taxonomy" id="582737"/>
    <lineage>
        <taxon>Eukaryota</taxon>
        <taxon>Viridiplantae</taxon>
        <taxon>Chlorophyta</taxon>
        <taxon>core chlorophytes</taxon>
        <taxon>Chlorodendrophyceae</taxon>
        <taxon>Chlorodendrales</taxon>
        <taxon>Chlorodendraceae</taxon>
        <taxon>Tetraselmis</taxon>
    </lineage>
</organism>
<reference evidence="11" key="1">
    <citation type="submission" date="2014-05" db="EMBL/GenBank/DDBJ databases">
        <title>The transcriptome of the halophilic microalga Tetraselmis sp. GSL018 isolated from the Great Salt Lake, Utah.</title>
        <authorList>
            <person name="Jinkerson R.E."/>
            <person name="D'Adamo S."/>
            <person name="Posewitz M.C."/>
        </authorList>
    </citation>
    <scope>NUCLEOTIDE SEQUENCE</scope>
    <source>
        <strain evidence="11">GSL018</strain>
    </source>
</reference>
<evidence type="ECO:0000259" key="9">
    <source>
        <dbReference type="PROSITE" id="PS51192"/>
    </source>
</evidence>
<dbReference type="AlphaFoldDB" id="A0A061S9J3"/>
<evidence type="ECO:0000256" key="1">
    <source>
        <dbReference type="ARBA" id="ARBA00012552"/>
    </source>
</evidence>
<keyword evidence="2" id="KW-0547">Nucleotide-binding</keyword>
<feature type="domain" description="Helicase C-terminal" evidence="10">
    <location>
        <begin position="456"/>
        <end position="644"/>
    </location>
</feature>
<dbReference type="EC" id="3.6.4.13" evidence="1"/>
<dbReference type="PANTHER" id="PTHR18934:SF145">
    <property type="entry name" value="ATP-DEPENDENT RNA HELICASE DHX57-RELATED"/>
    <property type="match status" value="1"/>
</dbReference>
<evidence type="ECO:0000256" key="7">
    <source>
        <dbReference type="ARBA" id="ARBA00060772"/>
    </source>
</evidence>
<dbReference type="PANTHER" id="PTHR18934">
    <property type="entry name" value="ATP-DEPENDENT RNA HELICASE"/>
    <property type="match status" value="1"/>
</dbReference>
<evidence type="ECO:0000259" key="10">
    <source>
        <dbReference type="PROSITE" id="PS51194"/>
    </source>
</evidence>
<dbReference type="FunFam" id="3.40.50.300:FF:000526">
    <property type="entry name" value="DExH-box ATP-dependent RNA helicase DExH3"/>
    <property type="match status" value="1"/>
</dbReference>
<evidence type="ECO:0000256" key="3">
    <source>
        <dbReference type="ARBA" id="ARBA00022801"/>
    </source>
</evidence>
<keyword evidence="4" id="KW-0347">Helicase</keyword>
<sequence length="1014" mass="108702">DSVQFPSHDCARLGVDLSQHDLAGWESPAAELTVWLHPGPPLYPHRLPTLALSAPGIPAWGLKAATGLLARKASGLLGSPMLYELACTVPECLRDALAAGPEPAACAVEDAPEVVESSRSCALDVVKPAPSQKRQNRRRPPSARPLADVERESIRLREDLAAWMSTGSGYEAMRRAREALPAWSCRGSVLEAVESSRAVVISGATGCGKSTQVPQFVLEQWVSEGRGGACQIVCTQPRRISAVGLASRVAAERGEHVGGTVGFSVRLESKQSQKTHLLFCTTGILLRRLMGDSSLAGVSHVIVDEVHERSLESDLLLLLLRGLAQRRTDLRVILMSATADAEMFARYFHEGGVSAGTVSIPGFTFPVRELFLEDILERTGFMVSKTSRWARKGNAGAKGGKGKALDDSCSGEAGALSEQTRRSLENIDEACVNFDLVCAAVAYMIAAEARDGPGALLAGWEQEPETEGAKGGGSGRKGPGAVLVFLPGALEIFRMQRALGDSKEVAAACSSARCQLVVLPLHGALPTTQQARVFERPPRGARKVVLATNVAETSITIDDVTCVIDCGRVKETSFDSAVGMSRLVETWVSRAAAQQRRGRAGRVQSGVCFRTFSRATWRSMAAYQPPEISRVPLQGLCMQVRSILGGSSGRLQDLLSQAITPPEPAALQQAIAVLQSIQALDSQENLTPLGEHLTQLPLDAHIGKMLVHAAVLRCLDPCLTIAAALGHGRPIWLAPPDRREEAAAAKQIIAKAAGPAAKSDHLLVVAAYNMWEKARECGGRGAAHGFAAEHFLSDQAMEAIEAGRRDLAGSLADIGLVPKSYLSAMRGKGNRNDAWRHANASADNANIVKAALCAGFYPNVLRVEHPVQRYKAVEAGAVEADSGPQEVRYFERGRGRVFLHPSSINFSCGRFESSWLVFTEMVETSKAFVRDSSMVPAYAMLLFGGAMTVHHEEGLVRLDGWACFRVPARVAVLLQRLRSEFERLLAAKMEDVGLDMGSAPVSEAMLQLLATDGF</sequence>
<comment type="similarity">
    <text evidence="7">Belongs to the DExH box helicase family.</text>
</comment>
<dbReference type="Pfam" id="PF00271">
    <property type="entry name" value="Helicase_C"/>
    <property type="match status" value="1"/>
</dbReference>
<gene>
    <name evidence="11" type="ORF">TSPGSL018_12128</name>
</gene>
<dbReference type="InterPro" id="IPR001650">
    <property type="entry name" value="Helicase_C-like"/>
</dbReference>
<name>A0A061S9J3_9CHLO</name>
<dbReference type="GO" id="GO:0005524">
    <property type="term" value="F:ATP binding"/>
    <property type="evidence" value="ECO:0007669"/>
    <property type="project" value="UniProtKB-KW"/>
</dbReference>
<evidence type="ECO:0000256" key="2">
    <source>
        <dbReference type="ARBA" id="ARBA00022741"/>
    </source>
</evidence>
<dbReference type="SUPFAM" id="SSF52540">
    <property type="entry name" value="P-loop containing nucleoside triphosphate hydrolases"/>
    <property type="match status" value="1"/>
</dbReference>
<keyword evidence="3 11" id="KW-0378">Hydrolase</keyword>
<accession>A0A061S9J3</accession>
<feature type="domain" description="Helicase ATP-binding" evidence="9">
    <location>
        <begin position="190"/>
        <end position="342"/>
    </location>
</feature>
<dbReference type="InterPro" id="IPR059023">
    <property type="entry name" value="RNA_hel_CTD"/>
</dbReference>
<proteinExistence type="inferred from homology"/>